<keyword evidence="11 13" id="KW-0472">Membrane</keyword>
<evidence type="ECO:0000256" key="4">
    <source>
        <dbReference type="ARBA" id="ARBA00006483"/>
    </source>
</evidence>
<keyword evidence="12" id="KW-0206">Cytoskeleton</keyword>
<dbReference type="AlphaFoldDB" id="A0A401QGT5"/>
<dbReference type="STRING" id="75743.A0A401QGT5"/>
<keyword evidence="7 13" id="KW-0812">Transmembrane</keyword>
<evidence type="ECO:0000256" key="9">
    <source>
        <dbReference type="ARBA" id="ARBA00022989"/>
    </source>
</evidence>
<dbReference type="InterPro" id="IPR004895">
    <property type="entry name" value="Prenylated_rab_accept_PRA1"/>
</dbReference>
<evidence type="ECO:0000313" key="15">
    <source>
        <dbReference type="Proteomes" id="UP000288216"/>
    </source>
</evidence>
<evidence type="ECO:0000256" key="7">
    <source>
        <dbReference type="ARBA" id="ARBA00022692"/>
    </source>
</evidence>
<evidence type="ECO:0000256" key="10">
    <source>
        <dbReference type="ARBA" id="ARBA00022990"/>
    </source>
</evidence>
<gene>
    <name evidence="14" type="ORF">scyTo_0025141</name>
</gene>
<dbReference type="GO" id="GO:0005789">
    <property type="term" value="C:endoplasmic reticulum membrane"/>
    <property type="evidence" value="ECO:0007669"/>
    <property type="project" value="UniProtKB-SubCell"/>
</dbReference>
<dbReference type="GO" id="GO:0005856">
    <property type="term" value="C:cytoskeleton"/>
    <property type="evidence" value="ECO:0007669"/>
    <property type="project" value="UniProtKB-SubCell"/>
</dbReference>
<comment type="caution">
    <text evidence="14">The sequence shown here is derived from an EMBL/GenBank/DDBJ whole genome shotgun (WGS) entry which is preliminary data.</text>
</comment>
<keyword evidence="8" id="KW-0256">Endoplasmic reticulum</keyword>
<accession>A0A401QGT5</accession>
<evidence type="ECO:0000256" key="1">
    <source>
        <dbReference type="ARBA" id="ARBA00004245"/>
    </source>
</evidence>
<evidence type="ECO:0000256" key="12">
    <source>
        <dbReference type="ARBA" id="ARBA00023212"/>
    </source>
</evidence>
<dbReference type="Proteomes" id="UP000288216">
    <property type="component" value="Unassembled WGS sequence"/>
</dbReference>
<evidence type="ECO:0000256" key="5">
    <source>
        <dbReference type="ARBA" id="ARBA00022475"/>
    </source>
</evidence>
<comment type="similarity">
    <text evidence="4 13">Belongs to the PRA1 family.</text>
</comment>
<organism evidence="14 15">
    <name type="scientific">Scyliorhinus torazame</name>
    <name type="common">Cloudy catshark</name>
    <name type="synonym">Catulus torazame</name>
    <dbReference type="NCBI Taxonomy" id="75743"/>
    <lineage>
        <taxon>Eukaryota</taxon>
        <taxon>Metazoa</taxon>
        <taxon>Chordata</taxon>
        <taxon>Craniata</taxon>
        <taxon>Vertebrata</taxon>
        <taxon>Chondrichthyes</taxon>
        <taxon>Elasmobranchii</taxon>
        <taxon>Galeomorphii</taxon>
        <taxon>Galeoidea</taxon>
        <taxon>Carcharhiniformes</taxon>
        <taxon>Scyliorhinidae</taxon>
        <taxon>Scyliorhinus</taxon>
    </lineage>
</organism>
<evidence type="ECO:0000256" key="13">
    <source>
        <dbReference type="RuleBase" id="RU363107"/>
    </source>
</evidence>
<protein>
    <recommendedName>
        <fullName evidence="13">PRA1 family protein</fullName>
    </recommendedName>
</protein>
<evidence type="ECO:0000256" key="8">
    <source>
        <dbReference type="ARBA" id="ARBA00022824"/>
    </source>
</evidence>
<dbReference type="OrthoDB" id="18213at2759"/>
<dbReference type="PANTHER" id="PTHR12859">
    <property type="entry name" value="PRA1 PROTEIN"/>
    <property type="match status" value="1"/>
</dbReference>
<keyword evidence="10" id="KW-0007">Acetylation</keyword>
<name>A0A401QGT5_SCYTO</name>
<evidence type="ECO:0000256" key="3">
    <source>
        <dbReference type="ARBA" id="ARBA00004651"/>
    </source>
</evidence>
<evidence type="ECO:0000256" key="6">
    <source>
        <dbReference type="ARBA" id="ARBA00022490"/>
    </source>
</evidence>
<comment type="subcellular location">
    <subcellularLocation>
        <location evidence="3">Cell membrane</location>
        <topology evidence="3">Multi-pass membrane protein</topology>
    </subcellularLocation>
    <subcellularLocation>
        <location evidence="1">Cytoplasm</location>
        <location evidence="1">Cytoskeleton</location>
    </subcellularLocation>
    <subcellularLocation>
        <location evidence="2">Endoplasmic reticulum membrane</location>
        <topology evidence="2">Multi-pass membrane protein</topology>
    </subcellularLocation>
    <subcellularLocation>
        <location evidence="13">Membrane</location>
        <topology evidence="13">Multi-pass membrane protein</topology>
    </subcellularLocation>
</comment>
<keyword evidence="9 13" id="KW-1133">Transmembrane helix</keyword>
<dbReference type="PANTHER" id="PTHR12859:SF2">
    <property type="entry name" value="PRA1 FAMILY PROTEIN 3"/>
    <property type="match status" value="1"/>
</dbReference>
<dbReference type="GO" id="GO:0051051">
    <property type="term" value="P:negative regulation of transport"/>
    <property type="evidence" value="ECO:0007669"/>
    <property type="project" value="TreeGrafter"/>
</dbReference>
<dbReference type="GO" id="GO:0005886">
    <property type="term" value="C:plasma membrane"/>
    <property type="evidence" value="ECO:0007669"/>
    <property type="project" value="UniProtKB-SubCell"/>
</dbReference>
<reference evidence="14 15" key="1">
    <citation type="journal article" date="2018" name="Nat. Ecol. Evol.">
        <title>Shark genomes provide insights into elasmobranch evolution and the origin of vertebrates.</title>
        <authorList>
            <person name="Hara Y"/>
            <person name="Yamaguchi K"/>
            <person name="Onimaru K"/>
            <person name="Kadota M"/>
            <person name="Koyanagi M"/>
            <person name="Keeley SD"/>
            <person name="Tatsumi K"/>
            <person name="Tanaka K"/>
            <person name="Motone F"/>
            <person name="Kageyama Y"/>
            <person name="Nozu R"/>
            <person name="Adachi N"/>
            <person name="Nishimura O"/>
            <person name="Nakagawa R"/>
            <person name="Tanegashima C"/>
            <person name="Kiyatake I"/>
            <person name="Matsumoto R"/>
            <person name="Murakumo K"/>
            <person name="Nishida K"/>
            <person name="Terakita A"/>
            <person name="Kuratani S"/>
            <person name="Sato K"/>
            <person name="Hyodo S Kuraku.S."/>
        </authorList>
    </citation>
    <scope>NUCLEOTIDE SEQUENCE [LARGE SCALE GENOMIC DNA]</scope>
</reference>
<sequence>MLGSAHFAQPDFRDCEKWNNRVISNLLYYQSNYLAMAVDIFIVIGFMSPLEIILGGAVIVLIFMGSMWASENKAAISHFKCHYPTMFVLTILLMSYSSFPPLVASWFSCLESPYRYF</sequence>
<evidence type="ECO:0000256" key="11">
    <source>
        <dbReference type="ARBA" id="ARBA00023136"/>
    </source>
</evidence>
<evidence type="ECO:0000313" key="14">
    <source>
        <dbReference type="EMBL" id="GCB84527.1"/>
    </source>
</evidence>
<keyword evidence="5" id="KW-1003">Cell membrane</keyword>
<proteinExistence type="inferred from homology"/>
<feature type="transmembrane region" description="Helical" evidence="13">
    <location>
        <begin position="81"/>
        <end position="99"/>
    </location>
</feature>
<feature type="transmembrane region" description="Helical" evidence="13">
    <location>
        <begin position="52"/>
        <end position="69"/>
    </location>
</feature>
<keyword evidence="6" id="KW-0963">Cytoplasm</keyword>
<keyword evidence="15" id="KW-1185">Reference proteome</keyword>
<dbReference type="Pfam" id="PF03208">
    <property type="entry name" value="PRA1"/>
    <property type="match status" value="1"/>
</dbReference>
<evidence type="ECO:0000256" key="2">
    <source>
        <dbReference type="ARBA" id="ARBA00004477"/>
    </source>
</evidence>
<dbReference type="EMBL" id="BFAA01073166">
    <property type="protein sequence ID" value="GCB84527.1"/>
    <property type="molecule type" value="Genomic_DNA"/>
</dbReference>